<dbReference type="InterPro" id="IPR000868">
    <property type="entry name" value="Isochorismatase-like_dom"/>
</dbReference>
<dbReference type="PANTHER" id="PTHR43559:SF1">
    <property type="entry name" value="HYDROLASE"/>
    <property type="match status" value="1"/>
</dbReference>
<feature type="domain" description="Isochorismatase-like" evidence="1">
    <location>
        <begin position="15"/>
        <end position="165"/>
    </location>
</feature>
<reference evidence="2 3" key="1">
    <citation type="submission" date="2018-08" db="EMBL/GenBank/DDBJ databases">
        <title>A genome reference for cultivated species of the human gut microbiota.</title>
        <authorList>
            <person name="Zou Y."/>
            <person name="Xue W."/>
            <person name="Luo G."/>
        </authorList>
    </citation>
    <scope>NUCLEOTIDE SEQUENCE [LARGE SCALE GENOMIC DNA]</scope>
    <source>
        <strain evidence="2 3">AM25-6</strain>
    </source>
</reference>
<organism evidence="2 3">
    <name type="scientific">Anaerofustis stercorihominis</name>
    <dbReference type="NCBI Taxonomy" id="214853"/>
    <lineage>
        <taxon>Bacteria</taxon>
        <taxon>Bacillati</taxon>
        <taxon>Bacillota</taxon>
        <taxon>Clostridia</taxon>
        <taxon>Eubacteriales</taxon>
        <taxon>Eubacteriaceae</taxon>
        <taxon>Anaerofustis</taxon>
    </lineage>
</organism>
<dbReference type="SUPFAM" id="SSF52499">
    <property type="entry name" value="Isochorismatase-like hydrolases"/>
    <property type="match status" value="1"/>
</dbReference>
<dbReference type="CDD" id="cd01012">
    <property type="entry name" value="YcaC_related"/>
    <property type="match status" value="1"/>
</dbReference>
<sequence length="209" mass="23296">MRNYSNSLLDPDESVILIIDEQPAMFFAVEGKNRENVMNNVVGLAKTARSFNVPCILSTVESKKFSGELYSKVKSLYPKVNPIDRTSINAWEDNNFKRAVSETGKKKLIIAGLWTEVCVTFPALSALEDGYQVYIVTDACAGVSKEAHDMAVIRMAQAGAVPVTWMQVLLEFQKDWSNQETYTKVMSIAKENGGVYGLMVEYAESMLNK</sequence>
<dbReference type="InterPro" id="IPR036380">
    <property type="entry name" value="Isochorismatase-like_sf"/>
</dbReference>
<dbReference type="PANTHER" id="PTHR43559">
    <property type="entry name" value="HYDROLASE YCAC-RELATED"/>
    <property type="match status" value="1"/>
</dbReference>
<dbReference type="RefSeq" id="WP_007050456.1">
    <property type="nucleotide sequence ID" value="NZ_CABKNJ010000001.1"/>
</dbReference>
<evidence type="ECO:0000259" key="1">
    <source>
        <dbReference type="Pfam" id="PF00857"/>
    </source>
</evidence>
<dbReference type="Proteomes" id="UP000261212">
    <property type="component" value="Unassembled WGS sequence"/>
</dbReference>
<gene>
    <name evidence="2" type="ORF">DW687_01200</name>
</gene>
<dbReference type="GO" id="GO:0016787">
    <property type="term" value="F:hydrolase activity"/>
    <property type="evidence" value="ECO:0007669"/>
    <property type="project" value="UniProtKB-KW"/>
</dbReference>
<keyword evidence="2" id="KW-0378">Hydrolase</keyword>
<protein>
    <submittedName>
        <fullName evidence="2">Hydrolase</fullName>
    </submittedName>
</protein>
<evidence type="ECO:0000313" key="3">
    <source>
        <dbReference type="Proteomes" id="UP000261212"/>
    </source>
</evidence>
<dbReference type="InterPro" id="IPR053152">
    <property type="entry name" value="Hydrolase_YcaC-like"/>
</dbReference>
<dbReference type="GeneID" id="98000751"/>
<dbReference type="Pfam" id="PF00857">
    <property type="entry name" value="Isochorismatase"/>
    <property type="match status" value="1"/>
</dbReference>
<dbReference type="EMBL" id="QUSM01000002">
    <property type="protein sequence ID" value="RGD74970.1"/>
    <property type="molecule type" value="Genomic_DNA"/>
</dbReference>
<dbReference type="AlphaFoldDB" id="A0A3E3E0A7"/>
<proteinExistence type="predicted"/>
<dbReference type="Gene3D" id="3.40.50.850">
    <property type="entry name" value="Isochorismatase-like"/>
    <property type="match status" value="1"/>
</dbReference>
<evidence type="ECO:0000313" key="2">
    <source>
        <dbReference type="EMBL" id="RGD74970.1"/>
    </source>
</evidence>
<comment type="caution">
    <text evidence="2">The sequence shown here is derived from an EMBL/GenBank/DDBJ whole genome shotgun (WGS) entry which is preliminary data.</text>
</comment>
<accession>A0A3E3E0A7</accession>
<name>A0A3E3E0A7_9FIRM</name>